<dbReference type="EMBL" id="SRLE01000007">
    <property type="protein sequence ID" value="TGD73520.1"/>
    <property type="molecule type" value="Genomic_DNA"/>
</dbReference>
<feature type="compositionally biased region" description="Polar residues" evidence="1">
    <location>
        <begin position="99"/>
        <end position="119"/>
    </location>
</feature>
<dbReference type="SUPFAM" id="SSF88874">
    <property type="entry name" value="Receptor-binding domain of short tail fibre protein gp12"/>
    <property type="match status" value="2"/>
</dbReference>
<reference evidence="3 4" key="1">
    <citation type="submission" date="2019-04" db="EMBL/GenBank/DDBJ databases">
        <title>Taxonomy of novel Haliea sp. from mangrove soil of West Coast of India.</title>
        <authorList>
            <person name="Verma A."/>
            <person name="Kumar P."/>
            <person name="Krishnamurthi S."/>
        </authorList>
    </citation>
    <scope>NUCLEOTIDE SEQUENCE [LARGE SCALE GENOMIC DNA]</scope>
    <source>
        <strain evidence="3 4">SAOS-164</strain>
    </source>
</reference>
<dbReference type="Proteomes" id="UP000298050">
    <property type="component" value="Unassembled WGS sequence"/>
</dbReference>
<dbReference type="Pfam" id="PF07484">
    <property type="entry name" value="Collar"/>
    <property type="match status" value="2"/>
</dbReference>
<accession>A0A4Z0M209</accession>
<keyword evidence="4" id="KW-1185">Reference proteome</keyword>
<gene>
    <name evidence="3" type="ORF">E4634_10855</name>
</gene>
<feature type="domain" description="Phage tail collar" evidence="2">
    <location>
        <begin position="212"/>
        <end position="260"/>
    </location>
</feature>
<organism evidence="3 4">
    <name type="scientific">Mangrovimicrobium sediminis</name>
    <dbReference type="NCBI Taxonomy" id="2562682"/>
    <lineage>
        <taxon>Bacteria</taxon>
        <taxon>Pseudomonadati</taxon>
        <taxon>Pseudomonadota</taxon>
        <taxon>Gammaproteobacteria</taxon>
        <taxon>Cellvibrionales</taxon>
        <taxon>Halieaceae</taxon>
        <taxon>Mangrovimicrobium</taxon>
    </lineage>
</organism>
<evidence type="ECO:0000313" key="3">
    <source>
        <dbReference type="EMBL" id="TGD73520.1"/>
    </source>
</evidence>
<comment type="caution">
    <text evidence="3">The sequence shown here is derived from an EMBL/GenBank/DDBJ whole genome shotgun (WGS) entry which is preliminary data.</text>
</comment>
<evidence type="ECO:0000313" key="4">
    <source>
        <dbReference type="Proteomes" id="UP000298050"/>
    </source>
</evidence>
<feature type="region of interest" description="Disordered" evidence="1">
    <location>
        <begin position="349"/>
        <end position="368"/>
    </location>
</feature>
<dbReference type="Gene3D" id="3.90.1340.10">
    <property type="entry name" value="Phage tail collar domain"/>
    <property type="match status" value="2"/>
</dbReference>
<name>A0A4Z0M209_9GAMM</name>
<proteinExistence type="predicted"/>
<feature type="region of interest" description="Disordered" evidence="1">
    <location>
        <begin position="81"/>
        <end position="125"/>
    </location>
</feature>
<feature type="compositionally biased region" description="Low complexity" evidence="1">
    <location>
        <begin position="349"/>
        <end position="358"/>
    </location>
</feature>
<evidence type="ECO:0000256" key="1">
    <source>
        <dbReference type="SAM" id="MobiDB-lite"/>
    </source>
</evidence>
<evidence type="ECO:0000259" key="2">
    <source>
        <dbReference type="Pfam" id="PF07484"/>
    </source>
</evidence>
<dbReference type="RefSeq" id="WP_135443757.1">
    <property type="nucleotide sequence ID" value="NZ_SRLE01000007.1"/>
</dbReference>
<dbReference type="OrthoDB" id="9810174at2"/>
<dbReference type="InterPro" id="IPR011083">
    <property type="entry name" value="Phage_tail_collar_dom"/>
</dbReference>
<protein>
    <submittedName>
        <fullName evidence="3">Tail fiber protein</fullName>
    </submittedName>
</protein>
<sequence>MALNVPVGTILPFAGDIDETALAAAGYLPCDGRELDRTDTQYIALFNVIGTSNGGNGNPDFLLPDLRGQFVRTLDGLAQRDPDAAKRQAAASGGASGDNVGSVQDSATAGPSIAFTTDSQGDHDHLVPGLPDEEYDCAAAITGNKGAAWKSGSNNTSTDGAHEHNILGGDTESRPGNVYMNWIIRFSLAADDSTTPIGSIVAYGADAGSNAVALAAQGWQACRGRTVAATDFPELFAAIGTLYGGDSSNFDLPDLRGLFIRGVADGATHAEGGARDPDEHRRFRQDTGFPQSSVGSLQSFATALPVTREFTLVSTGLHDHNAPHLPVSTYIENACAGHSVTKFGPLTATTSSAGSHTHNVTGGGDDETRPINVYVDHIIKVKQV</sequence>
<feature type="domain" description="Phage tail collar" evidence="2">
    <location>
        <begin position="8"/>
        <end position="71"/>
    </location>
</feature>
<dbReference type="InterPro" id="IPR037053">
    <property type="entry name" value="Phage_tail_collar_dom_sf"/>
</dbReference>
<dbReference type="AlphaFoldDB" id="A0A4Z0M209"/>